<dbReference type="OrthoDB" id="9811409at2"/>
<accession>A0A437LXU1</accession>
<name>A0A437LXU1_9SPHN</name>
<keyword evidence="5" id="KW-0378">Hydrolase</keyword>
<organism evidence="8 9">
    <name type="scientific">Sphingomonas crocodyli</name>
    <dbReference type="NCBI Taxonomy" id="1979270"/>
    <lineage>
        <taxon>Bacteria</taxon>
        <taxon>Pseudomonadati</taxon>
        <taxon>Pseudomonadota</taxon>
        <taxon>Alphaproteobacteria</taxon>
        <taxon>Sphingomonadales</taxon>
        <taxon>Sphingomonadaceae</taxon>
        <taxon>Sphingomonas</taxon>
    </lineage>
</organism>
<evidence type="ECO:0000256" key="1">
    <source>
        <dbReference type="ARBA" id="ARBA00006620"/>
    </source>
</evidence>
<reference evidence="8 9" key="1">
    <citation type="submission" date="2019-01" db="EMBL/GenBank/DDBJ databases">
        <authorList>
            <person name="Chen W.-M."/>
        </authorList>
    </citation>
    <scope>NUCLEOTIDE SEQUENCE [LARGE SCALE GENOMIC DNA]</scope>
    <source>
        <strain evidence="8 9">CCP-7</strain>
    </source>
</reference>
<gene>
    <name evidence="8" type="ORF">EOD43_18025</name>
</gene>
<dbReference type="EMBL" id="SACN01000003">
    <property type="protein sequence ID" value="RVT90197.1"/>
    <property type="molecule type" value="Genomic_DNA"/>
</dbReference>
<proteinExistence type="inferred from homology"/>
<evidence type="ECO:0000256" key="2">
    <source>
        <dbReference type="ARBA" id="ARBA00022649"/>
    </source>
</evidence>
<keyword evidence="4" id="KW-0255">Endonuclease</keyword>
<dbReference type="AlphaFoldDB" id="A0A437LXU1"/>
<comment type="similarity">
    <text evidence="1">Belongs to the HicA mRNA interferase family.</text>
</comment>
<dbReference type="Proteomes" id="UP000282971">
    <property type="component" value="Unassembled WGS sequence"/>
</dbReference>
<comment type="caution">
    <text evidence="8">The sequence shown here is derived from an EMBL/GenBank/DDBJ whole genome shotgun (WGS) entry which is preliminary data.</text>
</comment>
<evidence type="ECO:0000313" key="9">
    <source>
        <dbReference type="Proteomes" id="UP000282971"/>
    </source>
</evidence>
<protein>
    <submittedName>
        <fullName evidence="8">Type II toxin-antitoxin system HicA family toxin</fullName>
    </submittedName>
</protein>
<dbReference type="InterPro" id="IPR012933">
    <property type="entry name" value="HicA_mRNA_interferase"/>
</dbReference>
<dbReference type="InterPro" id="IPR038570">
    <property type="entry name" value="HicA_sf"/>
</dbReference>
<evidence type="ECO:0000256" key="6">
    <source>
        <dbReference type="ARBA" id="ARBA00022884"/>
    </source>
</evidence>
<evidence type="ECO:0000256" key="4">
    <source>
        <dbReference type="ARBA" id="ARBA00022759"/>
    </source>
</evidence>
<sequence length="63" mass="6833">MMRSSEIIGILAQGGWYQVRQTAGHKHFRHPDKAGTVTLPPLHNEVGPGLVASVQRLCSASHC</sequence>
<keyword evidence="2" id="KW-1277">Toxin-antitoxin system</keyword>
<keyword evidence="3" id="KW-0540">Nuclease</keyword>
<evidence type="ECO:0000256" key="3">
    <source>
        <dbReference type="ARBA" id="ARBA00022722"/>
    </source>
</evidence>
<dbReference type="GO" id="GO:0003729">
    <property type="term" value="F:mRNA binding"/>
    <property type="evidence" value="ECO:0007669"/>
    <property type="project" value="InterPro"/>
</dbReference>
<evidence type="ECO:0000313" key="8">
    <source>
        <dbReference type="EMBL" id="RVT90197.1"/>
    </source>
</evidence>
<evidence type="ECO:0000256" key="5">
    <source>
        <dbReference type="ARBA" id="ARBA00022801"/>
    </source>
</evidence>
<dbReference type="GO" id="GO:0016787">
    <property type="term" value="F:hydrolase activity"/>
    <property type="evidence" value="ECO:0007669"/>
    <property type="project" value="UniProtKB-KW"/>
</dbReference>
<evidence type="ECO:0000256" key="7">
    <source>
        <dbReference type="ARBA" id="ARBA00023016"/>
    </source>
</evidence>
<dbReference type="SUPFAM" id="SSF54786">
    <property type="entry name" value="YcfA/nrd intein domain"/>
    <property type="match status" value="1"/>
</dbReference>
<keyword evidence="6" id="KW-0694">RNA-binding</keyword>
<dbReference type="GO" id="GO:0004519">
    <property type="term" value="F:endonuclease activity"/>
    <property type="evidence" value="ECO:0007669"/>
    <property type="project" value="UniProtKB-KW"/>
</dbReference>
<dbReference type="Gene3D" id="3.30.920.30">
    <property type="entry name" value="Hypothetical protein"/>
    <property type="match status" value="1"/>
</dbReference>
<keyword evidence="7" id="KW-0346">Stress response</keyword>
<dbReference type="Pfam" id="PF07927">
    <property type="entry name" value="HicA_toxin"/>
    <property type="match status" value="1"/>
</dbReference>
<keyword evidence="9" id="KW-1185">Reference proteome</keyword>